<organism evidence="1">
    <name type="scientific">Salmonella diarizonae</name>
    <dbReference type="NCBI Taxonomy" id="59204"/>
    <lineage>
        <taxon>Bacteria</taxon>
        <taxon>Pseudomonadati</taxon>
        <taxon>Pseudomonadota</taxon>
        <taxon>Gammaproteobacteria</taxon>
        <taxon>Enterobacterales</taxon>
        <taxon>Enterobacteriaceae</taxon>
        <taxon>Salmonella</taxon>
    </lineage>
</organism>
<dbReference type="Proteomes" id="UP000885362">
    <property type="component" value="Unassembled WGS sequence"/>
</dbReference>
<dbReference type="EMBL" id="RSHK01000002">
    <property type="protein sequence ID" value="MIE68579.1"/>
    <property type="molecule type" value="Genomic_DNA"/>
</dbReference>
<sequence>MHMLNFYLVNTGNRHFITSNESATGEPLIMLEGCTLSNSVNPEYVSCFLAWGTEGDRLNGVLVYLM</sequence>
<proteinExistence type="predicted"/>
<accession>A0A6C8XTD0</accession>
<evidence type="ECO:0000313" key="1">
    <source>
        <dbReference type="EMBL" id="MIE68579.1"/>
    </source>
</evidence>
<reference evidence="1" key="1">
    <citation type="submission" date="2018-08" db="EMBL/GenBank/DDBJ databases">
        <authorList>
            <consortium name="GenomeTrakr network: Whole genome sequencing for foodborne pathogen traceback"/>
        </authorList>
    </citation>
    <scope>NUCLEOTIDE SEQUENCE [LARGE SCALE GENOMIC DNA]</scope>
    <source>
        <strain evidence="1">FMA0132</strain>
    </source>
</reference>
<gene>
    <name evidence="1" type="ORF">EL06_03510</name>
</gene>
<protein>
    <submittedName>
        <fullName evidence="1">Uncharacterized protein</fullName>
    </submittedName>
</protein>
<comment type="caution">
    <text evidence="1">The sequence shown here is derived from an EMBL/GenBank/DDBJ whole genome shotgun (WGS) entry which is preliminary data.</text>
</comment>
<name>A0A6C8XTD0_SALDZ</name>
<dbReference type="AlphaFoldDB" id="A0A6C8XTD0"/>